<dbReference type="PANTHER" id="PTHR13696:SF52">
    <property type="entry name" value="PARA FAMILY PROTEIN CT_582"/>
    <property type="match status" value="1"/>
</dbReference>
<evidence type="ECO:0000313" key="4">
    <source>
        <dbReference type="Proteomes" id="UP000298133"/>
    </source>
</evidence>
<evidence type="ECO:0000313" key="3">
    <source>
        <dbReference type="EMBL" id="TFH67957.1"/>
    </source>
</evidence>
<accession>A0A4Y8UJG1</accession>
<comment type="caution">
    <text evidence="3">The sequence shown here is derived from an EMBL/GenBank/DDBJ whole genome shotgun (WGS) entry which is preliminary data.</text>
</comment>
<evidence type="ECO:0000256" key="1">
    <source>
        <dbReference type="ARBA" id="ARBA00060876"/>
    </source>
</evidence>
<proteinExistence type="predicted"/>
<dbReference type="Gene3D" id="3.40.50.300">
    <property type="entry name" value="P-loop containing nucleotide triphosphate hydrolases"/>
    <property type="match status" value="1"/>
</dbReference>
<evidence type="ECO:0000259" key="2">
    <source>
        <dbReference type="Pfam" id="PF13614"/>
    </source>
</evidence>
<feature type="domain" description="AAA" evidence="2">
    <location>
        <begin position="19"/>
        <end position="195"/>
    </location>
</feature>
<dbReference type="EMBL" id="SPIA01000002">
    <property type="protein sequence ID" value="TFH67957.1"/>
    <property type="molecule type" value="Genomic_DNA"/>
</dbReference>
<dbReference type="InterPro" id="IPR050678">
    <property type="entry name" value="DNA_Partitioning_ATPase"/>
</dbReference>
<dbReference type="Pfam" id="PF13614">
    <property type="entry name" value="AAA_31"/>
    <property type="match status" value="1"/>
</dbReference>
<reference evidence="3 4" key="1">
    <citation type="submission" date="2019-03" db="EMBL/GenBank/DDBJ databases">
        <title>Draft genome of Gammaproteobacteria bacterium LSUCC0057, a member of the SAR92 clade.</title>
        <authorList>
            <person name="Lanclos V.C."/>
            <person name="Doiron C."/>
            <person name="Henson M.W."/>
            <person name="Thrash J.C."/>
        </authorList>
    </citation>
    <scope>NUCLEOTIDE SEQUENCE [LARGE SCALE GENOMIC DNA]</scope>
    <source>
        <strain evidence="3 4">LSUCC0057</strain>
    </source>
</reference>
<gene>
    <name evidence="3" type="ORF">E3W66_06840</name>
</gene>
<dbReference type="InterPro" id="IPR027417">
    <property type="entry name" value="P-loop_NTPase"/>
</dbReference>
<dbReference type="PANTHER" id="PTHR13696">
    <property type="entry name" value="P-LOOP CONTAINING NUCLEOSIDE TRIPHOSPHATE HYDROLASE"/>
    <property type="match status" value="1"/>
</dbReference>
<dbReference type="FunFam" id="3.40.50.300:FF:000285">
    <property type="entry name" value="Sporulation initiation inhibitor Soj"/>
    <property type="match status" value="1"/>
</dbReference>
<dbReference type="SUPFAM" id="SSF52540">
    <property type="entry name" value="P-loop containing nucleoside triphosphate hydrolases"/>
    <property type="match status" value="1"/>
</dbReference>
<organism evidence="3 4">
    <name type="scientific">Gammaproteobacteria bacterium LSUCC0057</name>
    <dbReference type="NCBI Taxonomy" id="2559237"/>
    <lineage>
        <taxon>Bacteria</taxon>
        <taxon>Pseudomonadati</taxon>
        <taxon>Pseudomonadota</taxon>
        <taxon>Gammaproteobacteria</taxon>
        <taxon>Cellvibrionales</taxon>
        <taxon>Porticoccaceae</taxon>
        <taxon>SAR92 clade</taxon>
    </lineage>
</organism>
<protein>
    <submittedName>
        <fullName evidence="3">ParA family protein</fullName>
    </submittedName>
</protein>
<comment type="similarity">
    <text evidence="1">To B.subtilis soj.</text>
</comment>
<dbReference type="InterPro" id="IPR025669">
    <property type="entry name" value="AAA_dom"/>
</dbReference>
<dbReference type="AlphaFoldDB" id="A0A4Y8UJG1"/>
<sequence length="277" mass="29707">MSPGPHYDFQGLYVSTHKAKIIAIANQKGGVGKTTTAVNTAASLVALGKRVLLIDMDPQGNATMGSGVDKNRCAQTVADLLLAEATLAEVRVSSDSGGYDLLPANGDLVAADVQLIQRIDREQQLKRGLAEVAGDYHYMLIDCPPSLNLLTVNALVAADSVLITMQCEYFALEGLTDLSRTISQIGRELNPTLTIEGILRTMYDQRAGLTGAVSEQLYKYFGDKVYRTAIPRNVRLAEAPSHGLPCLAYDKNSKGALAYLALAQELLRRHSATGAAQ</sequence>
<name>A0A4Y8UJG1_9GAMM</name>
<keyword evidence="4" id="KW-1185">Reference proteome</keyword>
<dbReference type="CDD" id="cd02042">
    <property type="entry name" value="ParAB_family"/>
    <property type="match status" value="1"/>
</dbReference>
<dbReference type="OrthoDB" id="9815116at2"/>
<dbReference type="Proteomes" id="UP000298133">
    <property type="component" value="Unassembled WGS sequence"/>
</dbReference>